<proteinExistence type="predicted"/>
<dbReference type="AlphaFoldDB" id="A0A0E0I2U9"/>
<accession>A0A0E0I2U9</accession>
<organism evidence="2">
    <name type="scientific">Oryza nivara</name>
    <name type="common">Indian wild rice</name>
    <name type="synonym">Oryza sativa f. spontanea</name>
    <dbReference type="NCBI Taxonomy" id="4536"/>
    <lineage>
        <taxon>Eukaryota</taxon>
        <taxon>Viridiplantae</taxon>
        <taxon>Streptophyta</taxon>
        <taxon>Embryophyta</taxon>
        <taxon>Tracheophyta</taxon>
        <taxon>Spermatophyta</taxon>
        <taxon>Magnoliopsida</taxon>
        <taxon>Liliopsida</taxon>
        <taxon>Poales</taxon>
        <taxon>Poaceae</taxon>
        <taxon>BOP clade</taxon>
        <taxon>Oryzoideae</taxon>
        <taxon>Oryzeae</taxon>
        <taxon>Oryzinae</taxon>
        <taxon>Oryza</taxon>
    </lineage>
</organism>
<sequence>MPRCNEATTTRPHNTRARARLITVILRRACDDRPPGSGSGSGVGVPNSIAFASPFNGAAPAREARW</sequence>
<dbReference type="Gramene" id="ONIVA07G18440.1">
    <property type="protein sequence ID" value="ONIVA07G18440.1"/>
    <property type="gene ID" value="ONIVA07G18440"/>
</dbReference>
<protein>
    <submittedName>
        <fullName evidence="2">Uncharacterized protein</fullName>
    </submittedName>
</protein>
<evidence type="ECO:0000313" key="2">
    <source>
        <dbReference type="EnsemblPlants" id="ONIVA07G18440.1"/>
    </source>
</evidence>
<reference evidence="2" key="1">
    <citation type="submission" date="2015-04" db="UniProtKB">
        <authorList>
            <consortium name="EnsemblPlants"/>
        </authorList>
    </citation>
    <scope>IDENTIFICATION</scope>
    <source>
        <strain evidence="2">SL10</strain>
    </source>
</reference>
<dbReference type="Proteomes" id="UP000006591">
    <property type="component" value="Chromosome 7"/>
</dbReference>
<keyword evidence="3" id="KW-1185">Reference proteome</keyword>
<feature type="region of interest" description="Disordered" evidence="1">
    <location>
        <begin position="30"/>
        <end position="66"/>
    </location>
</feature>
<dbReference type="EnsemblPlants" id="ONIVA07G18440.1">
    <property type="protein sequence ID" value="ONIVA07G18440.1"/>
    <property type="gene ID" value="ONIVA07G18440"/>
</dbReference>
<evidence type="ECO:0000256" key="1">
    <source>
        <dbReference type="SAM" id="MobiDB-lite"/>
    </source>
</evidence>
<name>A0A0E0I2U9_ORYNI</name>
<evidence type="ECO:0000313" key="3">
    <source>
        <dbReference type="Proteomes" id="UP000006591"/>
    </source>
</evidence>
<reference evidence="2" key="2">
    <citation type="submission" date="2018-04" db="EMBL/GenBank/DDBJ databases">
        <title>OnivRS2 (Oryza nivara Reference Sequence Version 2).</title>
        <authorList>
            <person name="Zhang J."/>
            <person name="Kudrna D."/>
            <person name="Lee S."/>
            <person name="Talag J."/>
            <person name="Rajasekar S."/>
            <person name="Welchert J."/>
            <person name="Hsing Y.-I."/>
            <person name="Wing R.A."/>
        </authorList>
    </citation>
    <scope>NUCLEOTIDE SEQUENCE [LARGE SCALE GENOMIC DNA]</scope>
    <source>
        <strain evidence="2">SL10</strain>
    </source>
</reference>
<dbReference type="HOGENOM" id="CLU_2835582_0_0_1"/>